<sequence>MTLSQPTVLLTGADTFVGSAILAQLLAKEHVVRAAIPSLQAANELRKRFPATPALSLAIVSNAGRNGAFDAAVKGVGISCVVCVGRGVVEVGGESSAGEEEGGEDEEVRGLLESVKRSCVNGGSVKRVFLVSLSASENQDRQTNAEKVNKSSFSLHIHKLSQLTSPPQTAPNTPFIITSLIHGIPLGPSLSPPSPASLATSSDLLRTLLEIPAPTLASIQTKIGSASPLLSWIDVRELADAVVREVEGEDEKGRDCVRLSAGTFTFAELISIVQAYRHNPKSSDPTPSTTSETSSNRQLKTTVFEALAQLEATSAENTAAQSSSSSSSSSSSAAPHSRSGCPIFHPTDDFATPRGIAACPVFNPSAYLEQQQQRCPVAHVGGQGDRSDGGRCPVPHLDLVL</sequence>
<accession>A0ABR1F3B2</accession>
<organism evidence="2 3">
    <name type="scientific">Myxozyma melibiosi</name>
    <dbReference type="NCBI Taxonomy" id="54550"/>
    <lineage>
        <taxon>Eukaryota</taxon>
        <taxon>Fungi</taxon>
        <taxon>Dikarya</taxon>
        <taxon>Ascomycota</taxon>
        <taxon>Saccharomycotina</taxon>
        <taxon>Lipomycetes</taxon>
        <taxon>Lipomycetales</taxon>
        <taxon>Lipomycetaceae</taxon>
        <taxon>Myxozyma</taxon>
    </lineage>
</organism>
<keyword evidence="3" id="KW-1185">Reference proteome</keyword>
<feature type="region of interest" description="Disordered" evidence="1">
    <location>
        <begin position="314"/>
        <end position="346"/>
    </location>
</feature>
<reference evidence="2 3" key="1">
    <citation type="submission" date="2024-03" db="EMBL/GenBank/DDBJ databases">
        <title>Genome-scale model development and genomic sequencing of the oleaginous clade Lipomyces.</title>
        <authorList>
            <consortium name="Lawrence Berkeley National Laboratory"/>
            <person name="Czajka J.J."/>
            <person name="Han Y."/>
            <person name="Kim J."/>
            <person name="Mondo S.J."/>
            <person name="Hofstad B.A."/>
            <person name="Robles A."/>
            <person name="Haridas S."/>
            <person name="Riley R."/>
            <person name="LaButti K."/>
            <person name="Pangilinan J."/>
            <person name="Andreopoulos W."/>
            <person name="Lipzen A."/>
            <person name="Yan J."/>
            <person name="Wang M."/>
            <person name="Ng V."/>
            <person name="Grigoriev I.V."/>
            <person name="Spatafora J.W."/>
            <person name="Magnuson J.K."/>
            <person name="Baker S.E."/>
            <person name="Pomraning K.R."/>
        </authorList>
    </citation>
    <scope>NUCLEOTIDE SEQUENCE [LARGE SCALE GENOMIC DNA]</scope>
    <source>
        <strain evidence="2 3">Phaff 52-87</strain>
    </source>
</reference>
<feature type="region of interest" description="Disordered" evidence="1">
    <location>
        <begin position="277"/>
        <end position="298"/>
    </location>
</feature>
<dbReference type="InterPro" id="IPR036291">
    <property type="entry name" value="NAD(P)-bd_dom_sf"/>
</dbReference>
<dbReference type="EMBL" id="JBBJBU010000008">
    <property type="protein sequence ID" value="KAK7204338.1"/>
    <property type="molecule type" value="Genomic_DNA"/>
</dbReference>
<evidence type="ECO:0008006" key="4">
    <source>
        <dbReference type="Google" id="ProtNLM"/>
    </source>
</evidence>
<feature type="compositionally biased region" description="Low complexity" evidence="1">
    <location>
        <begin position="314"/>
        <end position="339"/>
    </location>
</feature>
<dbReference type="Gene3D" id="3.40.50.720">
    <property type="entry name" value="NAD(P)-binding Rossmann-like Domain"/>
    <property type="match status" value="2"/>
</dbReference>
<dbReference type="Proteomes" id="UP001498771">
    <property type="component" value="Unassembled WGS sequence"/>
</dbReference>
<dbReference type="RefSeq" id="XP_064767371.1">
    <property type="nucleotide sequence ID" value="XM_064912975.1"/>
</dbReference>
<feature type="compositionally biased region" description="Low complexity" evidence="1">
    <location>
        <begin position="282"/>
        <end position="295"/>
    </location>
</feature>
<evidence type="ECO:0000313" key="3">
    <source>
        <dbReference type="Proteomes" id="UP001498771"/>
    </source>
</evidence>
<evidence type="ECO:0000313" key="2">
    <source>
        <dbReference type="EMBL" id="KAK7204338.1"/>
    </source>
</evidence>
<dbReference type="GeneID" id="90038487"/>
<comment type="caution">
    <text evidence="2">The sequence shown here is derived from an EMBL/GenBank/DDBJ whole genome shotgun (WGS) entry which is preliminary data.</text>
</comment>
<protein>
    <recommendedName>
        <fullName evidence="4">NAD(P)-binding domain-containing protein</fullName>
    </recommendedName>
</protein>
<proteinExistence type="predicted"/>
<evidence type="ECO:0000256" key="1">
    <source>
        <dbReference type="SAM" id="MobiDB-lite"/>
    </source>
</evidence>
<name>A0ABR1F3B2_9ASCO</name>
<gene>
    <name evidence="2" type="ORF">BZA70DRAFT_280525</name>
</gene>
<dbReference type="SUPFAM" id="SSF51735">
    <property type="entry name" value="NAD(P)-binding Rossmann-fold domains"/>
    <property type="match status" value="1"/>
</dbReference>